<evidence type="ECO:0000313" key="1">
    <source>
        <dbReference type="EMBL" id="KAI3816717.1"/>
    </source>
</evidence>
<proteinExistence type="predicted"/>
<reference evidence="1 2" key="2">
    <citation type="journal article" date="2022" name="Mol. Ecol. Resour.">
        <title>The genomes of chicory, endive, great burdock and yacon provide insights into Asteraceae paleo-polyploidization history and plant inulin production.</title>
        <authorList>
            <person name="Fan W."/>
            <person name="Wang S."/>
            <person name="Wang H."/>
            <person name="Wang A."/>
            <person name="Jiang F."/>
            <person name="Liu H."/>
            <person name="Zhao H."/>
            <person name="Xu D."/>
            <person name="Zhang Y."/>
        </authorList>
    </citation>
    <scope>NUCLEOTIDE SEQUENCE [LARGE SCALE GENOMIC DNA]</scope>
    <source>
        <strain evidence="2">cv. Yunnan</strain>
        <tissue evidence="1">Leaves</tissue>
    </source>
</reference>
<accession>A0ACB9JBS6</accession>
<sequence length="224" mass="24291">MPNDREVNGEYPESKLELFHFDSLVSILGLKRIVAMGWGPYYLIGLALGPEVGVCIGLCFFLGNAVAVSIKNRSSIIHQACIHSESSELCLVFSKAMLLGSLEGVLKPLPTGASHLLAAIANDDILHVLNRFKVADGSEPHIATFFTSFLCIACVVIGNLDLISPTITMFYLLCNAGVNLSCFLLDLLDAPRWKFHHWSLSLLGASLCIVVRLCSSKAVAMINL</sequence>
<dbReference type="EMBL" id="CM042022">
    <property type="protein sequence ID" value="KAI3816717.1"/>
    <property type="molecule type" value="Genomic_DNA"/>
</dbReference>
<name>A0ACB9JBS6_9ASTR</name>
<keyword evidence="2" id="KW-1185">Reference proteome</keyword>
<gene>
    <name evidence="1" type="ORF">L1987_16421</name>
</gene>
<comment type="caution">
    <text evidence="1">The sequence shown here is derived from an EMBL/GenBank/DDBJ whole genome shotgun (WGS) entry which is preliminary data.</text>
</comment>
<protein>
    <submittedName>
        <fullName evidence="1">Uncharacterized protein</fullName>
    </submittedName>
</protein>
<dbReference type="Proteomes" id="UP001056120">
    <property type="component" value="Linkage Group LG05"/>
</dbReference>
<reference evidence="2" key="1">
    <citation type="journal article" date="2022" name="Mol. Ecol. Resour.">
        <title>The genomes of chicory, endive, great burdock and yacon provide insights into Asteraceae palaeo-polyploidization history and plant inulin production.</title>
        <authorList>
            <person name="Fan W."/>
            <person name="Wang S."/>
            <person name="Wang H."/>
            <person name="Wang A."/>
            <person name="Jiang F."/>
            <person name="Liu H."/>
            <person name="Zhao H."/>
            <person name="Xu D."/>
            <person name="Zhang Y."/>
        </authorList>
    </citation>
    <scope>NUCLEOTIDE SEQUENCE [LARGE SCALE GENOMIC DNA]</scope>
    <source>
        <strain evidence="2">cv. Yunnan</strain>
    </source>
</reference>
<organism evidence="1 2">
    <name type="scientific">Smallanthus sonchifolius</name>
    <dbReference type="NCBI Taxonomy" id="185202"/>
    <lineage>
        <taxon>Eukaryota</taxon>
        <taxon>Viridiplantae</taxon>
        <taxon>Streptophyta</taxon>
        <taxon>Embryophyta</taxon>
        <taxon>Tracheophyta</taxon>
        <taxon>Spermatophyta</taxon>
        <taxon>Magnoliopsida</taxon>
        <taxon>eudicotyledons</taxon>
        <taxon>Gunneridae</taxon>
        <taxon>Pentapetalae</taxon>
        <taxon>asterids</taxon>
        <taxon>campanulids</taxon>
        <taxon>Asterales</taxon>
        <taxon>Asteraceae</taxon>
        <taxon>Asteroideae</taxon>
        <taxon>Heliantheae alliance</taxon>
        <taxon>Millerieae</taxon>
        <taxon>Smallanthus</taxon>
    </lineage>
</organism>
<evidence type="ECO:0000313" key="2">
    <source>
        <dbReference type="Proteomes" id="UP001056120"/>
    </source>
</evidence>